<dbReference type="Proteomes" id="UP000434850">
    <property type="component" value="Unassembled WGS sequence"/>
</dbReference>
<sequence>MHNNSGVNKVFLIGHIKTEPRRHKLQNKPDTICFNLVTNEHFRKGDQTSAHEEHHSIIVCPETTDVKETELFIGRLIHVTGKLQTKSWIDENRIKRYKTEVMVIHLELLN</sequence>
<comment type="caution">
    <text evidence="4">The sequence shown here is derived from an EMBL/GenBank/DDBJ whole genome shotgun (WGS) entry which is preliminary data.</text>
</comment>
<keyword evidence="1 2" id="KW-0238">DNA-binding</keyword>
<dbReference type="AlphaFoldDB" id="A0A6I4IGE9"/>
<dbReference type="Gene3D" id="2.40.50.140">
    <property type="entry name" value="Nucleic acid-binding proteins"/>
    <property type="match status" value="1"/>
</dbReference>
<protein>
    <recommendedName>
        <fullName evidence="2 3">Single-stranded DNA-binding protein</fullName>
    </recommendedName>
</protein>
<dbReference type="PIRSF" id="PIRSF002070">
    <property type="entry name" value="SSB"/>
    <property type="match status" value="1"/>
</dbReference>
<gene>
    <name evidence="4" type="primary">ssb</name>
    <name evidence="4" type="ORF">GO816_16350</name>
</gene>
<dbReference type="InterPro" id="IPR000424">
    <property type="entry name" value="Primosome_PriB/ssb"/>
</dbReference>
<keyword evidence="5" id="KW-1185">Reference proteome</keyword>
<name>A0A6I4IGE9_9SPHI</name>
<dbReference type="SUPFAM" id="SSF50249">
    <property type="entry name" value="Nucleic acid-binding proteins"/>
    <property type="match status" value="1"/>
</dbReference>
<dbReference type="PROSITE" id="PS50935">
    <property type="entry name" value="SSB"/>
    <property type="match status" value="1"/>
</dbReference>
<organism evidence="4 5">
    <name type="scientific">Mucilaginibacter aquatilis</name>
    <dbReference type="NCBI Taxonomy" id="1517760"/>
    <lineage>
        <taxon>Bacteria</taxon>
        <taxon>Pseudomonadati</taxon>
        <taxon>Bacteroidota</taxon>
        <taxon>Sphingobacteriia</taxon>
        <taxon>Sphingobacteriales</taxon>
        <taxon>Sphingobacteriaceae</taxon>
        <taxon>Mucilaginibacter</taxon>
    </lineage>
</organism>
<dbReference type="PANTHER" id="PTHR10302">
    <property type="entry name" value="SINGLE-STRANDED DNA-BINDING PROTEIN"/>
    <property type="match status" value="1"/>
</dbReference>
<dbReference type="EMBL" id="WQLA01000007">
    <property type="protein sequence ID" value="MVN92708.1"/>
    <property type="molecule type" value="Genomic_DNA"/>
</dbReference>
<dbReference type="GO" id="GO:0003697">
    <property type="term" value="F:single-stranded DNA binding"/>
    <property type="evidence" value="ECO:0007669"/>
    <property type="project" value="InterPro"/>
</dbReference>
<proteinExistence type="predicted"/>
<dbReference type="NCBIfam" id="TIGR00621">
    <property type="entry name" value="ssb"/>
    <property type="match status" value="1"/>
</dbReference>
<dbReference type="GO" id="GO:0006260">
    <property type="term" value="P:DNA replication"/>
    <property type="evidence" value="ECO:0007669"/>
    <property type="project" value="InterPro"/>
</dbReference>
<dbReference type="PANTHER" id="PTHR10302:SF0">
    <property type="entry name" value="SINGLE-STRANDED DNA-BINDING PROTEIN, MITOCHONDRIAL"/>
    <property type="match status" value="1"/>
</dbReference>
<accession>A0A6I4IGE9</accession>
<reference evidence="4 5" key="1">
    <citation type="submission" date="2019-12" db="EMBL/GenBank/DDBJ databases">
        <title>Mucilaginibacter sp. HME9299 genome sequencing and assembly.</title>
        <authorList>
            <person name="Kang H."/>
            <person name="Kim H."/>
            <person name="Joh K."/>
        </authorList>
    </citation>
    <scope>NUCLEOTIDE SEQUENCE [LARGE SCALE GENOMIC DNA]</scope>
    <source>
        <strain evidence="4 5">HME9299</strain>
    </source>
</reference>
<dbReference type="GO" id="GO:0009295">
    <property type="term" value="C:nucleoid"/>
    <property type="evidence" value="ECO:0007669"/>
    <property type="project" value="TreeGrafter"/>
</dbReference>
<evidence type="ECO:0000256" key="1">
    <source>
        <dbReference type="ARBA" id="ARBA00023125"/>
    </source>
</evidence>
<evidence type="ECO:0000256" key="3">
    <source>
        <dbReference type="RuleBase" id="RU000524"/>
    </source>
</evidence>
<evidence type="ECO:0000313" key="5">
    <source>
        <dbReference type="Proteomes" id="UP000434850"/>
    </source>
</evidence>
<evidence type="ECO:0000313" key="4">
    <source>
        <dbReference type="EMBL" id="MVN92708.1"/>
    </source>
</evidence>
<evidence type="ECO:0000256" key="2">
    <source>
        <dbReference type="PIRNR" id="PIRNR002070"/>
    </source>
</evidence>
<dbReference type="RefSeq" id="WP_157543030.1">
    <property type="nucleotide sequence ID" value="NZ_WQLA01000007.1"/>
</dbReference>
<dbReference type="InterPro" id="IPR012340">
    <property type="entry name" value="NA-bd_OB-fold"/>
</dbReference>
<dbReference type="Pfam" id="PF00436">
    <property type="entry name" value="SSB"/>
    <property type="match status" value="1"/>
</dbReference>
<dbReference type="InterPro" id="IPR011344">
    <property type="entry name" value="ssDNA-bd"/>
</dbReference>
<dbReference type="OrthoDB" id="798399at2"/>